<dbReference type="Gene3D" id="2.60.120.10">
    <property type="entry name" value="Jelly Rolls"/>
    <property type="match status" value="1"/>
</dbReference>
<dbReference type="InterPro" id="IPR014710">
    <property type="entry name" value="RmlC-like_jellyroll"/>
</dbReference>
<sequence length="186" mass="21981">MNLIQFFNKEITFTEEENEVLATAFKEENYAKGTTVIQPHSFSKKVYFIEKGLLRCYYYKDGKDITHFFFDEDTFTAPLNSVFYNKEEPYGWETLEETRLRVIQYADLQELFIKYPSIQRFFFNVSLDILNAFALKLEYLQFHNAEERYTNLLETSPKILLRASLGHIASYLGITQQTLSVIRGKK</sequence>
<organism evidence="2 3">
    <name type="scientific">Pseudarcicella hirudinis</name>
    <dbReference type="NCBI Taxonomy" id="1079859"/>
    <lineage>
        <taxon>Bacteria</taxon>
        <taxon>Pseudomonadati</taxon>
        <taxon>Bacteroidota</taxon>
        <taxon>Cytophagia</taxon>
        <taxon>Cytophagales</taxon>
        <taxon>Flectobacillaceae</taxon>
        <taxon>Pseudarcicella</taxon>
    </lineage>
</organism>
<feature type="domain" description="Cyclic nucleotide-binding" evidence="1">
    <location>
        <begin position="28"/>
        <end position="114"/>
    </location>
</feature>
<evidence type="ECO:0000313" key="2">
    <source>
        <dbReference type="EMBL" id="SFQ40145.1"/>
    </source>
</evidence>
<evidence type="ECO:0000259" key="1">
    <source>
        <dbReference type="Pfam" id="PF00027"/>
    </source>
</evidence>
<dbReference type="STRING" id="1079859.SAMN04515674_11772"/>
<dbReference type="OrthoDB" id="680421at2"/>
<dbReference type="GO" id="GO:0016301">
    <property type="term" value="F:kinase activity"/>
    <property type="evidence" value="ECO:0007669"/>
    <property type="project" value="UniProtKB-KW"/>
</dbReference>
<name>A0A1I5Y7D8_9BACT</name>
<gene>
    <name evidence="2" type="ORF">SAMN04515674_11772</name>
</gene>
<proteinExistence type="predicted"/>
<dbReference type="RefSeq" id="WP_092019329.1">
    <property type="nucleotide sequence ID" value="NZ_FOXH01000017.1"/>
</dbReference>
<reference evidence="2 3" key="1">
    <citation type="submission" date="2016-10" db="EMBL/GenBank/DDBJ databases">
        <authorList>
            <person name="de Groot N.N."/>
        </authorList>
    </citation>
    <scope>NUCLEOTIDE SEQUENCE [LARGE SCALE GENOMIC DNA]</scope>
    <source>
        <strain evidence="3">E92,LMG 26720,CCM 7988</strain>
    </source>
</reference>
<dbReference type="InterPro" id="IPR018490">
    <property type="entry name" value="cNMP-bd_dom_sf"/>
</dbReference>
<keyword evidence="2" id="KW-0808">Transferase</keyword>
<evidence type="ECO:0000313" key="3">
    <source>
        <dbReference type="Proteomes" id="UP000199306"/>
    </source>
</evidence>
<keyword evidence="3" id="KW-1185">Reference proteome</keyword>
<dbReference type="AlphaFoldDB" id="A0A1I5Y7D8"/>
<accession>A0A1I5Y7D8</accession>
<dbReference type="SUPFAM" id="SSF51206">
    <property type="entry name" value="cAMP-binding domain-like"/>
    <property type="match status" value="1"/>
</dbReference>
<dbReference type="InterPro" id="IPR000595">
    <property type="entry name" value="cNMP-bd_dom"/>
</dbReference>
<dbReference type="Proteomes" id="UP000199306">
    <property type="component" value="Unassembled WGS sequence"/>
</dbReference>
<dbReference type="Pfam" id="PF00027">
    <property type="entry name" value="cNMP_binding"/>
    <property type="match status" value="1"/>
</dbReference>
<keyword evidence="2" id="KW-0418">Kinase</keyword>
<dbReference type="CDD" id="cd00038">
    <property type="entry name" value="CAP_ED"/>
    <property type="match status" value="1"/>
</dbReference>
<protein>
    <submittedName>
        <fullName evidence="2">cAMP-binding domain of CRP or a regulatory subunit of cAMP-dependent protein kinases</fullName>
    </submittedName>
</protein>
<dbReference type="EMBL" id="FOXH01000017">
    <property type="protein sequence ID" value="SFQ40145.1"/>
    <property type="molecule type" value="Genomic_DNA"/>
</dbReference>